<feature type="transmembrane region" description="Helical" evidence="5">
    <location>
        <begin position="257"/>
        <end position="279"/>
    </location>
</feature>
<feature type="transmembrane region" description="Helical" evidence="5">
    <location>
        <begin position="200"/>
        <end position="218"/>
    </location>
</feature>
<keyword evidence="3 5" id="KW-1133">Transmembrane helix</keyword>
<dbReference type="InterPro" id="IPR002657">
    <property type="entry name" value="BilAc:Na_symport/Acr3"/>
</dbReference>
<dbReference type="Gene3D" id="1.20.1530.20">
    <property type="match status" value="1"/>
</dbReference>
<name>A0ABU8HJ65_9BACI</name>
<dbReference type="PANTHER" id="PTHR10361">
    <property type="entry name" value="SODIUM-BILE ACID COTRANSPORTER"/>
    <property type="match status" value="1"/>
</dbReference>
<evidence type="ECO:0000256" key="4">
    <source>
        <dbReference type="ARBA" id="ARBA00023136"/>
    </source>
</evidence>
<evidence type="ECO:0000313" key="6">
    <source>
        <dbReference type="EMBL" id="MEI5909322.1"/>
    </source>
</evidence>
<gene>
    <name evidence="6" type="ORF">WAK64_19935</name>
</gene>
<feature type="transmembrane region" description="Helical" evidence="5">
    <location>
        <begin position="12"/>
        <end position="31"/>
    </location>
</feature>
<proteinExistence type="predicted"/>
<feature type="transmembrane region" description="Helical" evidence="5">
    <location>
        <begin position="68"/>
        <end position="91"/>
    </location>
</feature>
<accession>A0ABU8HJ65</accession>
<protein>
    <submittedName>
        <fullName evidence="6">Bile acid:sodium symporter family protein</fullName>
    </submittedName>
</protein>
<evidence type="ECO:0000256" key="1">
    <source>
        <dbReference type="ARBA" id="ARBA00004141"/>
    </source>
</evidence>
<evidence type="ECO:0000313" key="7">
    <source>
        <dbReference type="Proteomes" id="UP001312865"/>
    </source>
</evidence>
<keyword evidence="7" id="KW-1185">Reference proteome</keyword>
<feature type="transmembrane region" description="Helical" evidence="5">
    <location>
        <begin position="37"/>
        <end position="56"/>
    </location>
</feature>
<evidence type="ECO:0000256" key="5">
    <source>
        <dbReference type="SAM" id="Phobius"/>
    </source>
</evidence>
<dbReference type="EMBL" id="JBBAXC010000023">
    <property type="protein sequence ID" value="MEI5909322.1"/>
    <property type="molecule type" value="Genomic_DNA"/>
</dbReference>
<sequence>MLEKLNRWLQKLLPIITPISVIIGVLFADYLAQWTFIVPWVFAMMTFSGSLSSNFHSVKEVFLRPLPLLFVLILLHIVMPLWAYGIGSIVFQNAYTITGLVLGMAIPTGITSFVWVLIYKGNIGLALSVILIDTLLSPIIVPATLALLVGERVPFHVGPLMSGFFFMIVLPSLIGMTLNQLSSGTIKDSLGATLAPFSKLGIGIVVSINSAAVAPYLRHIDYELILIASTVFVISMSGYLLAWVVGILTKQNRENRVTLLFCGGMRNISAGAVMAVQYFPPPVAVPVVVGMLFQQVLASIFGTVFAKTERNTLGSRELEKVERSS</sequence>
<evidence type="ECO:0000256" key="3">
    <source>
        <dbReference type="ARBA" id="ARBA00022989"/>
    </source>
</evidence>
<organism evidence="6 7">
    <name type="scientific">Bacillus spongiae</name>
    <dbReference type="NCBI Taxonomy" id="2683610"/>
    <lineage>
        <taxon>Bacteria</taxon>
        <taxon>Bacillati</taxon>
        <taxon>Bacillota</taxon>
        <taxon>Bacilli</taxon>
        <taxon>Bacillales</taxon>
        <taxon>Bacillaceae</taxon>
        <taxon>Bacillus</taxon>
    </lineage>
</organism>
<dbReference type="InterPro" id="IPR004710">
    <property type="entry name" value="Bilac:Na_transpt"/>
</dbReference>
<keyword evidence="4 5" id="KW-0472">Membrane</keyword>
<evidence type="ECO:0000256" key="2">
    <source>
        <dbReference type="ARBA" id="ARBA00022692"/>
    </source>
</evidence>
<dbReference type="PANTHER" id="PTHR10361:SF28">
    <property type="entry name" value="P3 PROTEIN-RELATED"/>
    <property type="match status" value="1"/>
</dbReference>
<feature type="transmembrane region" description="Helical" evidence="5">
    <location>
        <begin position="97"/>
        <end position="118"/>
    </location>
</feature>
<comment type="caution">
    <text evidence="6">The sequence shown here is derived from an EMBL/GenBank/DDBJ whole genome shotgun (WGS) entry which is preliminary data.</text>
</comment>
<feature type="transmembrane region" description="Helical" evidence="5">
    <location>
        <begin position="160"/>
        <end position="179"/>
    </location>
</feature>
<dbReference type="Pfam" id="PF01758">
    <property type="entry name" value="SBF"/>
    <property type="match status" value="1"/>
</dbReference>
<comment type="subcellular location">
    <subcellularLocation>
        <location evidence="1">Membrane</location>
        <topology evidence="1">Multi-pass membrane protein</topology>
    </subcellularLocation>
</comment>
<feature type="transmembrane region" description="Helical" evidence="5">
    <location>
        <begin position="285"/>
        <end position="306"/>
    </location>
</feature>
<dbReference type="Proteomes" id="UP001312865">
    <property type="component" value="Unassembled WGS sequence"/>
</dbReference>
<keyword evidence="2 5" id="KW-0812">Transmembrane</keyword>
<reference evidence="6 7" key="1">
    <citation type="journal article" date="2018" name="J. Microbiol.">
        <title>Bacillus spongiae sp. nov., isolated from sponge of Jeju Island.</title>
        <authorList>
            <person name="Lee G.E."/>
            <person name="Im W.T."/>
            <person name="Park J.S."/>
        </authorList>
    </citation>
    <scope>NUCLEOTIDE SEQUENCE [LARGE SCALE GENOMIC DNA]</scope>
    <source>
        <strain evidence="6 7">135PIL107-10</strain>
    </source>
</reference>
<feature type="transmembrane region" description="Helical" evidence="5">
    <location>
        <begin position="224"/>
        <end position="245"/>
    </location>
</feature>
<feature type="transmembrane region" description="Helical" evidence="5">
    <location>
        <begin position="125"/>
        <end position="148"/>
    </location>
</feature>
<dbReference type="InterPro" id="IPR038770">
    <property type="entry name" value="Na+/solute_symporter_sf"/>
</dbReference>